<sequence length="101" mass="11048">MHSSNQGMGRRPEIHSNHNTFCNLENKSSHDRASLVQSLAVSTDKLKCNEVNFINYGSPPSSISESLSVAKLEGSQSSNCRINELLPTVVPPTTKIIYSCN</sequence>
<name>A0A915KXK6_ROMCU</name>
<dbReference type="WBParaSite" id="nRc.2.0.1.t42241-RA">
    <property type="protein sequence ID" value="nRc.2.0.1.t42241-RA"/>
    <property type="gene ID" value="nRc.2.0.1.g42241"/>
</dbReference>
<dbReference type="Proteomes" id="UP000887565">
    <property type="component" value="Unplaced"/>
</dbReference>
<evidence type="ECO:0000256" key="1">
    <source>
        <dbReference type="SAM" id="MobiDB-lite"/>
    </source>
</evidence>
<feature type="region of interest" description="Disordered" evidence="1">
    <location>
        <begin position="1"/>
        <end position="23"/>
    </location>
</feature>
<evidence type="ECO:0000313" key="3">
    <source>
        <dbReference type="WBParaSite" id="nRc.2.0.1.t42241-RA"/>
    </source>
</evidence>
<proteinExistence type="predicted"/>
<dbReference type="AlphaFoldDB" id="A0A915KXK6"/>
<protein>
    <submittedName>
        <fullName evidence="3">Uncharacterized protein</fullName>
    </submittedName>
</protein>
<accession>A0A915KXK6</accession>
<reference evidence="3" key="1">
    <citation type="submission" date="2022-11" db="UniProtKB">
        <authorList>
            <consortium name="WormBaseParasite"/>
        </authorList>
    </citation>
    <scope>IDENTIFICATION</scope>
</reference>
<keyword evidence="2" id="KW-1185">Reference proteome</keyword>
<organism evidence="2 3">
    <name type="scientific">Romanomermis culicivorax</name>
    <name type="common">Nematode worm</name>
    <dbReference type="NCBI Taxonomy" id="13658"/>
    <lineage>
        <taxon>Eukaryota</taxon>
        <taxon>Metazoa</taxon>
        <taxon>Ecdysozoa</taxon>
        <taxon>Nematoda</taxon>
        <taxon>Enoplea</taxon>
        <taxon>Dorylaimia</taxon>
        <taxon>Mermithida</taxon>
        <taxon>Mermithoidea</taxon>
        <taxon>Mermithidae</taxon>
        <taxon>Romanomermis</taxon>
    </lineage>
</organism>
<evidence type="ECO:0000313" key="2">
    <source>
        <dbReference type="Proteomes" id="UP000887565"/>
    </source>
</evidence>